<dbReference type="RefSeq" id="WP_341839096.1">
    <property type="nucleotide sequence ID" value="NZ_CP149792.1"/>
</dbReference>
<sequence length="123" mass="13675">MEYFKFFYFGGFAIALFALAWVRLGEGGVDAWQVVRIFLRRVFQAVSVLALGFLLAVVLGAVVGKGSLFDKEGRGLLADSWSVAGFVFLPVVLIIWDSVVKEERRKRDAEKAPGKKHLLKLKG</sequence>
<organism evidence="2 3">
    <name type="scientific">Chitinophaga caseinilytica</name>
    <dbReference type="NCBI Taxonomy" id="2267521"/>
    <lineage>
        <taxon>Bacteria</taxon>
        <taxon>Pseudomonadati</taxon>
        <taxon>Bacteroidota</taxon>
        <taxon>Chitinophagia</taxon>
        <taxon>Chitinophagales</taxon>
        <taxon>Chitinophagaceae</taxon>
        <taxon>Chitinophaga</taxon>
    </lineage>
</organism>
<gene>
    <name evidence="2" type="ORF">WJU22_15520</name>
</gene>
<evidence type="ECO:0000313" key="2">
    <source>
        <dbReference type="EMBL" id="WZN44307.1"/>
    </source>
</evidence>
<evidence type="ECO:0000313" key="3">
    <source>
        <dbReference type="Proteomes" id="UP001449657"/>
    </source>
</evidence>
<dbReference type="EMBL" id="CP150096">
    <property type="protein sequence ID" value="WZN44307.1"/>
    <property type="molecule type" value="Genomic_DNA"/>
</dbReference>
<reference evidence="2 3" key="1">
    <citation type="submission" date="2024-03" db="EMBL/GenBank/DDBJ databases">
        <title>Chitinophaga caseinilytica sp. nov., a casein hydrolysing bacterium isolated from forest soil.</title>
        <authorList>
            <person name="Lee D.S."/>
            <person name="Han D.M."/>
            <person name="Baek J.H."/>
            <person name="Choi D.G."/>
            <person name="Jeon J.H."/>
            <person name="Jeon C.O."/>
        </authorList>
    </citation>
    <scope>NUCLEOTIDE SEQUENCE [LARGE SCALE GENOMIC DNA]</scope>
    <source>
        <strain evidence="2 3">KACC 19118</strain>
    </source>
</reference>
<feature type="transmembrane region" description="Helical" evidence="1">
    <location>
        <begin position="45"/>
        <end position="64"/>
    </location>
</feature>
<keyword evidence="1" id="KW-0812">Transmembrane</keyword>
<evidence type="ECO:0000256" key="1">
    <source>
        <dbReference type="SAM" id="Phobius"/>
    </source>
</evidence>
<keyword evidence="1" id="KW-0472">Membrane</keyword>
<feature type="transmembrane region" description="Helical" evidence="1">
    <location>
        <begin position="76"/>
        <end position="96"/>
    </location>
</feature>
<proteinExistence type="predicted"/>
<name>A0ABZ2YYG2_9BACT</name>
<feature type="transmembrane region" description="Helical" evidence="1">
    <location>
        <begin position="6"/>
        <end position="24"/>
    </location>
</feature>
<dbReference type="Proteomes" id="UP001449657">
    <property type="component" value="Chromosome"/>
</dbReference>
<accession>A0ABZ2YYG2</accession>
<protein>
    <submittedName>
        <fullName evidence="2">Uncharacterized protein</fullName>
    </submittedName>
</protein>
<keyword evidence="3" id="KW-1185">Reference proteome</keyword>
<keyword evidence="1" id="KW-1133">Transmembrane helix</keyword>